<organism evidence="1 2">
    <name type="scientific">Rhizobium straminoryzae</name>
    <dbReference type="NCBI Taxonomy" id="1387186"/>
    <lineage>
        <taxon>Bacteria</taxon>
        <taxon>Pseudomonadati</taxon>
        <taxon>Pseudomonadota</taxon>
        <taxon>Alphaproteobacteria</taxon>
        <taxon>Hyphomicrobiales</taxon>
        <taxon>Rhizobiaceae</taxon>
        <taxon>Rhizobium/Agrobacterium group</taxon>
        <taxon>Rhizobium</taxon>
    </lineage>
</organism>
<dbReference type="AlphaFoldDB" id="A0A549TGN1"/>
<dbReference type="RefSeq" id="WP_142880937.1">
    <property type="nucleotide sequence ID" value="NZ_VJMG01000008.1"/>
</dbReference>
<sequence>MIVRAFLRWAETAGAHDRARAAVALAQAFLRLGPEDPQRREAALAMLHLLDDPAPSVRRSLAETLAASSLAPRAIILALAEDQPDIACHVLTLSPVLTERDLVDLAGRGNRLIRGVIAARPNLGPGTAAAIAEIGDAGEILVLLENPRAAITRYALGRIAERLGHDGAVRARLLERRDLPAFAREILVRRVGDLLGRCPLVAALVEPARLGHLLQEAGDGAVLRIAGGCGPEDLDRLVQHLAASGRLSIVFLLRALVEGWIDVFAACVTALTGLEDRRVRSLMATGRHAALRALYESCGLSREVAEIFVQATLFWRRRAAEKNPLAEGSLLEELENCVPRPADPYAPVNELLQLIERMEATAERRRGRLIPQPDRFAA</sequence>
<dbReference type="PIRSF" id="PIRSF035865">
    <property type="entry name" value="UCP035865"/>
    <property type="match status" value="1"/>
</dbReference>
<evidence type="ECO:0000313" key="1">
    <source>
        <dbReference type="EMBL" id="TRL41931.1"/>
    </source>
</evidence>
<proteinExistence type="predicted"/>
<evidence type="ECO:0000313" key="2">
    <source>
        <dbReference type="Proteomes" id="UP000316801"/>
    </source>
</evidence>
<gene>
    <name evidence="1" type="ORF">FNA46_03435</name>
</gene>
<dbReference type="EMBL" id="VJMG01000008">
    <property type="protein sequence ID" value="TRL41931.1"/>
    <property type="molecule type" value="Genomic_DNA"/>
</dbReference>
<accession>A0A549TGN1</accession>
<keyword evidence="2" id="KW-1185">Reference proteome</keyword>
<dbReference type="InterPro" id="IPR019285">
    <property type="entry name" value="DUF2336"/>
</dbReference>
<protein>
    <submittedName>
        <fullName evidence="1">DUF2336 domain-containing protein</fullName>
    </submittedName>
</protein>
<dbReference type="Proteomes" id="UP000316801">
    <property type="component" value="Unassembled WGS sequence"/>
</dbReference>
<dbReference type="InterPro" id="IPR014598">
    <property type="entry name" value="UCP035865"/>
</dbReference>
<reference evidence="1 2" key="1">
    <citation type="submission" date="2019-07" db="EMBL/GenBank/DDBJ databases">
        <title>Ln-dependent methylotrophs.</title>
        <authorList>
            <person name="Tani A."/>
        </authorList>
    </citation>
    <scope>NUCLEOTIDE SEQUENCE [LARGE SCALE GENOMIC DNA]</scope>
    <source>
        <strain evidence="1 2">SM12</strain>
    </source>
</reference>
<dbReference type="Pfam" id="PF10098">
    <property type="entry name" value="DUF2336"/>
    <property type="match status" value="1"/>
</dbReference>
<comment type="caution">
    <text evidence="1">The sequence shown here is derived from an EMBL/GenBank/DDBJ whole genome shotgun (WGS) entry which is preliminary data.</text>
</comment>
<name>A0A549TGN1_9HYPH</name>